<sequence>MRNLIIGITLITLFTGCTSQSDKKTINATPSFASSDKYEKGYQNKESVDPISRSEVVKFIIDDLNTDLTRKKKFLEAFPHLFNGLTPNDIKKITHFKKVLLKKWGETDIYNFELSENLPEVIDKKGILVVSKKRAQAAVFFLEHLRLVKLIESDTDYFIGGTHISKSKGYFYLYDFDGLDFQSSFNTLSNQYCKNGIPIYNNSMDCISYQPFELQFQNIDINKDGLLDLSFSGNLLSFCKELEFGYGRKDRKPISVSQLNITFLANKSNDKIGWVLSNNSPCNDLYK</sequence>
<protein>
    <recommendedName>
        <fullName evidence="3">Lipoprotein</fullName>
    </recommendedName>
</protein>
<evidence type="ECO:0000313" key="1">
    <source>
        <dbReference type="EMBL" id="MCW3485140.1"/>
    </source>
</evidence>
<dbReference type="Proteomes" id="UP001207742">
    <property type="component" value="Unassembled WGS sequence"/>
</dbReference>
<proteinExistence type="predicted"/>
<comment type="caution">
    <text evidence="1">The sequence shown here is derived from an EMBL/GenBank/DDBJ whole genome shotgun (WGS) entry which is preliminary data.</text>
</comment>
<evidence type="ECO:0008006" key="3">
    <source>
        <dbReference type="Google" id="ProtNLM"/>
    </source>
</evidence>
<organism evidence="1 2">
    <name type="scientific">Chitinophaga nivalis</name>
    <dbReference type="NCBI Taxonomy" id="2991709"/>
    <lineage>
        <taxon>Bacteria</taxon>
        <taxon>Pseudomonadati</taxon>
        <taxon>Bacteroidota</taxon>
        <taxon>Chitinophagia</taxon>
        <taxon>Chitinophagales</taxon>
        <taxon>Chitinophagaceae</taxon>
        <taxon>Chitinophaga</taxon>
    </lineage>
</organism>
<name>A0ABT3IMX8_9BACT</name>
<dbReference type="PROSITE" id="PS51257">
    <property type="entry name" value="PROKAR_LIPOPROTEIN"/>
    <property type="match status" value="1"/>
</dbReference>
<keyword evidence="2" id="KW-1185">Reference proteome</keyword>
<dbReference type="RefSeq" id="WP_264731229.1">
    <property type="nucleotide sequence ID" value="NZ_JAPDNR010000001.1"/>
</dbReference>
<evidence type="ECO:0000313" key="2">
    <source>
        <dbReference type="Proteomes" id="UP001207742"/>
    </source>
</evidence>
<reference evidence="1 2" key="1">
    <citation type="submission" date="2022-10" db="EMBL/GenBank/DDBJ databases">
        <title>Chitinophaga nivalis PC15 sp. nov., isolated from Pyeongchang county, South Korea.</title>
        <authorList>
            <person name="Trinh H.N."/>
        </authorList>
    </citation>
    <scope>NUCLEOTIDE SEQUENCE [LARGE SCALE GENOMIC DNA]</scope>
    <source>
        <strain evidence="1 2">PC14</strain>
    </source>
</reference>
<dbReference type="EMBL" id="JAPDNS010000001">
    <property type="protein sequence ID" value="MCW3485140.1"/>
    <property type="molecule type" value="Genomic_DNA"/>
</dbReference>
<accession>A0ABT3IMX8</accession>
<gene>
    <name evidence="1" type="ORF">OL497_14620</name>
</gene>